<evidence type="ECO:0000313" key="8">
    <source>
        <dbReference type="Ensembl" id="ENSSSUP00005020099.1"/>
    </source>
</evidence>
<dbReference type="GO" id="GO:0005886">
    <property type="term" value="C:plasma membrane"/>
    <property type="evidence" value="ECO:0007669"/>
    <property type="project" value="TreeGrafter"/>
</dbReference>
<comment type="subcellular location">
    <subcellularLocation>
        <location evidence="1">Membrane</location>
        <topology evidence="1">Multi-pass membrane protein</topology>
    </subcellularLocation>
</comment>
<dbReference type="InterPro" id="IPR007237">
    <property type="entry name" value="CD20-like"/>
</dbReference>
<evidence type="ECO:0000313" key="9">
    <source>
        <dbReference type="Proteomes" id="UP000472268"/>
    </source>
</evidence>
<feature type="compositionally biased region" description="Basic and acidic residues" evidence="6">
    <location>
        <begin position="561"/>
        <end position="579"/>
    </location>
</feature>
<feature type="region of interest" description="Disordered" evidence="6">
    <location>
        <begin position="389"/>
        <end position="412"/>
    </location>
</feature>
<keyword evidence="5 7" id="KW-0472">Membrane</keyword>
<feature type="transmembrane region" description="Helical" evidence="7">
    <location>
        <begin position="44"/>
        <end position="68"/>
    </location>
</feature>
<reference evidence="8" key="3">
    <citation type="submission" date="2025-09" db="UniProtKB">
        <authorList>
            <consortium name="Ensembl"/>
        </authorList>
    </citation>
    <scope>IDENTIFICATION</scope>
</reference>
<reference evidence="8" key="2">
    <citation type="submission" date="2025-08" db="UniProtKB">
        <authorList>
            <consortium name="Ensembl"/>
        </authorList>
    </citation>
    <scope>IDENTIFICATION</scope>
</reference>
<evidence type="ECO:0008006" key="10">
    <source>
        <dbReference type="Google" id="ProtNLM"/>
    </source>
</evidence>
<evidence type="ECO:0000256" key="1">
    <source>
        <dbReference type="ARBA" id="ARBA00004141"/>
    </source>
</evidence>
<feature type="compositionally biased region" description="Basic and acidic residues" evidence="6">
    <location>
        <begin position="620"/>
        <end position="688"/>
    </location>
</feature>
<keyword evidence="9" id="KW-1185">Reference proteome</keyword>
<accession>A0A673U744</accession>
<dbReference type="InterPro" id="IPR030417">
    <property type="entry name" value="MS4A"/>
</dbReference>
<dbReference type="CTD" id="84689"/>
<evidence type="ECO:0000256" key="5">
    <source>
        <dbReference type="ARBA" id="ARBA00023136"/>
    </source>
</evidence>
<evidence type="ECO:0000256" key="2">
    <source>
        <dbReference type="ARBA" id="ARBA00009565"/>
    </source>
</evidence>
<feature type="region of interest" description="Disordered" evidence="6">
    <location>
        <begin position="538"/>
        <end position="709"/>
    </location>
</feature>
<feature type="region of interest" description="Disordered" evidence="6">
    <location>
        <begin position="797"/>
        <end position="840"/>
    </location>
</feature>
<feature type="transmembrane region" description="Helical" evidence="7">
    <location>
        <begin position="75"/>
        <end position="96"/>
    </location>
</feature>
<reference evidence="8 9" key="1">
    <citation type="submission" date="2019-05" db="EMBL/GenBank/DDBJ databases">
        <title>A Chromosome-scale Meerkat (S. suricatta) Genome Assembly.</title>
        <authorList>
            <person name="Dudchenko O."/>
            <person name="Lieberman Aiden E."/>
            <person name="Tung J."/>
            <person name="Barreiro L.B."/>
            <person name="Clutton-Brock T.H."/>
        </authorList>
    </citation>
    <scope>NUCLEOTIDE SEQUENCE [LARGE SCALE GENOMIC DNA]</scope>
</reference>
<feature type="transmembrane region" description="Helical" evidence="7">
    <location>
        <begin position="153"/>
        <end position="179"/>
    </location>
</feature>
<feature type="transmembrane region" description="Helical" evidence="7">
    <location>
        <begin position="108"/>
        <end position="132"/>
    </location>
</feature>
<feature type="compositionally biased region" description="Polar residues" evidence="6">
    <location>
        <begin position="593"/>
        <end position="619"/>
    </location>
</feature>
<proteinExistence type="inferred from homology"/>
<organism evidence="8 9">
    <name type="scientific">Suricata suricatta</name>
    <name type="common">Meerkat</name>
    <dbReference type="NCBI Taxonomy" id="37032"/>
    <lineage>
        <taxon>Eukaryota</taxon>
        <taxon>Metazoa</taxon>
        <taxon>Chordata</taxon>
        <taxon>Craniata</taxon>
        <taxon>Vertebrata</taxon>
        <taxon>Euteleostomi</taxon>
        <taxon>Mammalia</taxon>
        <taxon>Eutheria</taxon>
        <taxon>Laurasiatheria</taxon>
        <taxon>Carnivora</taxon>
        <taxon>Feliformia</taxon>
        <taxon>Herpestidae</taxon>
        <taxon>Suricata</taxon>
    </lineage>
</organism>
<comment type="similarity">
    <text evidence="2">Belongs to the MS4A family.</text>
</comment>
<dbReference type="PANTHER" id="PTHR23320:SF10">
    <property type="entry name" value="MEMBRANE-SPANNING 4-DOMAINS SUBFAMILY A MEMBER 14"/>
    <property type="match status" value="1"/>
</dbReference>
<feature type="compositionally biased region" description="Polar residues" evidence="6">
    <location>
        <begin position="722"/>
        <end position="739"/>
    </location>
</feature>
<dbReference type="Pfam" id="PF04103">
    <property type="entry name" value="CD20"/>
    <property type="match status" value="1"/>
</dbReference>
<dbReference type="RefSeq" id="XP_029811849.1">
    <property type="nucleotide sequence ID" value="XM_029955989.1"/>
</dbReference>
<feature type="region of interest" description="Disordered" evidence="6">
    <location>
        <begin position="722"/>
        <end position="741"/>
    </location>
</feature>
<name>A0A673U744_SURSU</name>
<gene>
    <name evidence="8" type="primary">MS4A14</name>
</gene>
<dbReference type="OrthoDB" id="9838243at2759"/>
<dbReference type="Ensembl" id="ENSSSUT00005022981.1">
    <property type="protein sequence ID" value="ENSSSUP00005020099.1"/>
    <property type="gene ID" value="ENSSSUG00005013045.1"/>
</dbReference>
<keyword evidence="4 7" id="KW-1133">Transmembrane helix</keyword>
<evidence type="ECO:0000256" key="3">
    <source>
        <dbReference type="ARBA" id="ARBA00022692"/>
    </source>
</evidence>
<feature type="compositionally biased region" description="Basic and acidic residues" evidence="6">
    <location>
        <begin position="807"/>
        <end position="816"/>
    </location>
</feature>
<keyword evidence="3 7" id="KW-0812">Transmembrane</keyword>
<dbReference type="RefSeq" id="XP_029811848.1">
    <property type="nucleotide sequence ID" value="XM_029955988.1"/>
</dbReference>
<dbReference type="PANTHER" id="PTHR23320">
    <property type="entry name" value="MEMBRANE-SPANNING 4-DOMAINS SUBFAMILY A MS4A -RELATED"/>
    <property type="match status" value="1"/>
</dbReference>
<dbReference type="GeneID" id="115305900"/>
<sequence length="915" mass="105461">MESSSEVERSSHAIVIQPNETVLTALPYGPQTSLLDFLKGEPKVLGAIQILLALITVGVGTIFAFNYFSFSQRFPLIFFTGYPFWGAFIFLITGYITGINEKKRCMGLGVTGMNVISSLVAVAGITLTIISYRQQHEYCQMPSLEGICVIGRILFNGILSILLITSIVELGISVTIASFRSKCWTTSDEIVFFLSSDLTQESELSISEENAAVQFELQEQSTTDSTTNMQPVFIGGYTFFKLRITRNPLAFRHSRRRSSNTYYVSSVSMPDEQQKSIRVPLKLYDERPRLKSLPPPLQEMLSEEIPYTKPLNEEDLQFATAQHPEQPTQLLQSQALPLQVLPSNSIKKLQVLPPQALPVLASQPPSSYQTESHGLISEDMAYHDITSQESQYQKMPSQDIQSQDTPSSYAPSQVIPSQNALSQDMQSPVYEDILYQDVHSQPRALPAQPKLLELPAFHAGQSSNMQCLQQQALDLQHRNQKLEHVSYQDMHSEVKLLTQEWKSKEQFHSKKSSEWQFLNWQNKNVQSLKLHDLDWQNKGWQTPKHKSQDLQKQGQKPLKKKSLDQHVKDWLSPKRHSIDKQTQVKQTRKKSSDLQANNQLLVSEGQSLRQQSPSRQYKYQQDKKEKSPKEQPKDRQDKAQQTDMEQPPKKQTQHEQAEDLQVREKKSPKEQPKDRKDKAQQTDMEKSPKKQPQYEEAENLQAQEEKSLQLHQNWQSQVQEYQAWQSSHQQSQDWRSQGWRNKEWKAQDVQFETPHSLKWESQVWQTQDLLEKESLKQKTLHQEGQHVHVITRRQQLQSIPLEDSQSQDEKQQDLKSTDIQNEDMQTETMQIRDSKPESMKYPNLYRQQSEDKKPDFCCSCQSSIQDTHFAYISDVNSEQDVQKNISMCSISYQEDMTLTSPSCSPKDQQQSEDSD</sequence>
<evidence type="ECO:0000256" key="4">
    <source>
        <dbReference type="ARBA" id="ARBA00022989"/>
    </source>
</evidence>
<dbReference type="OMA" id="EWQFEMQ"/>
<dbReference type="GO" id="GO:0007166">
    <property type="term" value="P:cell surface receptor signaling pathway"/>
    <property type="evidence" value="ECO:0007669"/>
    <property type="project" value="TreeGrafter"/>
</dbReference>
<evidence type="ECO:0000256" key="7">
    <source>
        <dbReference type="SAM" id="Phobius"/>
    </source>
</evidence>
<protein>
    <recommendedName>
        <fullName evidence="10">Membrane spanning 4-domains A14</fullName>
    </recommendedName>
</protein>
<dbReference type="Proteomes" id="UP000472268">
    <property type="component" value="Chromosome 11"/>
</dbReference>
<evidence type="ECO:0000256" key="6">
    <source>
        <dbReference type="SAM" id="MobiDB-lite"/>
    </source>
</evidence>
<dbReference type="AlphaFoldDB" id="A0A673U744"/>